<evidence type="ECO:0000256" key="4">
    <source>
        <dbReference type="ARBA" id="ARBA00022679"/>
    </source>
</evidence>
<organism evidence="11 12">
    <name type="scientific">Brassica oleracea var. oleracea</name>
    <dbReference type="NCBI Taxonomy" id="109376"/>
    <lineage>
        <taxon>Eukaryota</taxon>
        <taxon>Viridiplantae</taxon>
        <taxon>Streptophyta</taxon>
        <taxon>Embryophyta</taxon>
        <taxon>Tracheophyta</taxon>
        <taxon>Spermatophyta</taxon>
        <taxon>Magnoliopsida</taxon>
        <taxon>eudicotyledons</taxon>
        <taxon>Gunneridae</taxon>
        <taxon>Pentapetalae</taxon>
        <taxon>rosids</taxon>
        <taxon>malvids</taxon>
        <taxon>Brassicales</taxon>
        <taxon>Brassicaceae</taxon>
        <taxon>Brassiceae</taxon>
        <taxon>Brassica</taxon>
    </lineage>
</organism>
<dbReference type="GO" id="GO:0000209">
    <property type="term" value="P:protein polyubiquitination"/>
    <property type="evidence" value="ECO:0007669"/>
    <property type="project" value="UniProtKB-ARBA"/>
</dbReference>
<dbReference type="HOGENOM" id="CLU_1734022_0_0_1"/>
<evidence type="ECO:0000313" key="12">
    <source>
        <dbReference type="Proteomes" id="UP000032141"/>
    </source>
</evidence>
<dbReference type="GO" id="GO:0005737">
    <property type="term" value="C:cytoplasm"/>
    <property type="evidence" value="ECO:0007669"/>
    <property type="project" value="TreeGrafter"/>
</dbReference>
<comment type="pathway">
    <text evidence="2">Protein modification; protein ubiquitination.</text>
</comment>
<dbReference type="PANTHER" id="PTHR15710:SF116">
    <property type="entry name" value="RING_U-BOX SUPERFAMILY PROTEIN"/>
    <property type="match status" value="1"/>
</dbReference>
<evidence type="ECO:0000256" key="8">
    <source>
        <dbReference type="ARBA" id="ARBA00022833"/>
    </source>
</evidence>
<dbReference type="Gramene" id="Bo6g097280.1">
    <property type="protein sequence ID" value="Bo6g097280.1"/>
    <property type="gene ID" value="Bo6g097280"/>
</dbReference>
<keyword evidence="6 9" id="KW-0863">Zinc-finger</keyword>
<dbReference type="eggNOG" id="KOG0800">
    <property type="taxonomic scope" value="Eukaryota"/>
</dbReference>
<dbReference type="GO" id="GO:0061630">
    <property type="term" value="F:ubiquitin protein ligase activity"/>
    <property type="evidence" value="ECO:0007669"/>
    <property type="project" value="UniProtKB-EC"/>
</dbReference>
<reference evidence="11" key="2">
    <citation type="submission" date="2015-03" db="UniProtKB">
        <authorList>
            <consortium name="EnsemblPlants"/>
        </authorList>
    </citation>
    <scope>IDENTIFICATION</scope>
</reference>
<protein>
    <recommendedName>
        <fullName evidence="3">RING-type E3 ubiquitin transferase</fullName>
        <ecNumber evidence="3">2.3.2.27</ecNumber>
    </recommendedName>
</protein>
<comment type="catalytic activity">
    <reaction evidence="1">
        <text>S-ubiquitinyl-[E2 ubiquitin-conjugating enzyme]-L-cysteine + [acceptor protein]-L-lysine = [E2 ubiquitin-conjugating enzyme]-L-cysteine + N(6)-ubiquitinyl-[acceptor protein]-L-lysine.</text>
        <dbReference type="EC" id="2.3.2.27"/>
    </reaction>
</comment>
<evidence type="ECO:0000256" key="9">
    <source>
        <dbReference type="PROSITE-ProRule" id="PRU00175"/>
    </source>
</evidence>
<reference evidence="11 12" key="1">
    <citation type="journal article" date="2014" name="Genome Biol.">
        <title>Transcriptome and methylome profiling reveals relics of genome dominance in the mesopolyploid Brassica oleracea.</title>
        <authorList>
            <person name="Parkin I.A."/>
            <person name="Koh C."/>
            <person name="Tang H."/>
            <person name="Robinson S.J."/>
            <person name="Kagale S."/>
            <person name="Clarke W.E."/>
            <person name="Town C.D."/>
            <person name="Nixon J."/>
            <person name="Krishnakumar V."/>
            <person name="Bidwell S.L."/>
            <person name="Denoeud F."/>
            <person name="Belcram H."/>
            <person name="Links M.G."/>
            <person name="Just J."/>
            <person name="Clarke C."/>
            <person name="Bender T."/>
            <person name="Huebert T."/>
            <person name="Mason A.S."/>
            <person name="Pires J.C."/>
            <person name="Barker G."/>
            <person name="Moore J."/>
            <person name="Walley P.G."/>
            <person name="Manoli S."/>
            <person name="Batley J."/>
            <person name="Edwards D."/>
            <person name="Nelson M.N."/>
            <person name="Wang X."/>
            <person name="Paterson A.H."/>
            <person name="King G."/>
            <person name="Bancroft I."/>
            <person name="Chalhoub B."/>
            <person name="Sharpe A.G."/>
        </authorList>
    </citation>
    <scope>NUCLEOTIDE SEQUENCE</scope>
    <source>
        <strain evidence="11 12">cv. TO1000</strain>
    </source>
</reference>
<dbReference type="SMART" id="SM00184">
    <property type="entry name" value="RING"/>
    <property type="match status" value="1"/>
</dbReference>
<evidence type="ECO:0000259" key="10">
    <source>
        <dbReference type="PROSITE" id="PS50089"/>
    </source>
</evidence>
<evidence type="ECO:0000256" key="1">
    <source>
        <dbReference type="ARBA" id="ARBA00000900"/>
    </source>
</evidence>
<evidence type="ECO:0000256" key="7">
    <source>
        <dbReference type="ARBA" id="ARBA00022786"/>
    </source>
</evidence>
<dbReference type="InterPro" id="IPR011016">
    <property type="entry name" value="Znf_RING-CH"/>
</dbReference>
<evidence type="ECO:0000256" key="3">
    <source>
        <dbReference type="ARBA" id="ARBA00012483"/>
    </source>
</evidence>
<dbReference type="InterPro" id="IPR001841">
    <property type="entry name" value="Znf_RING"/>
</dbReference>
<proteinExistence type="predicted"/>
<dbReference type="Pfam" id="PF13639">
    <property type="entry name" value="zf-RING_2"/>
    <property type="match status" value="1"/>
</dbReference>
<dbReference type="PANTHER" id="PTHR15710">
    <property type="entry name" value="E3 UBIQUITIN-PROTEIN LIGASE PRAJA"/>
    <property type="match status" value="1"/>
</dbReference>
<dbReference type="EnsemblPlants" id="Bo6g097280.1">
    <property type="protein sequence ID" value="Bo6g097280.1"/>
    <property type="gene ID" value="Bo6g097280"/>
</dbReference>
<sequence>MRPYWELDTDTDTGCQLVNTDELVDVMPNKRLGQPPASLPAIEAVKTVTITEEDLAKVKVCAICKEEFEVGEEGKELKCLHLYHPSCIESWLNIHNTCPVCRFVVNLGISESNLNGGGSDHVENDRSNRRRNRVRSLWPPLRMMFDWIRNR</sequence>
<accession>A0A0D3CXX1</accession>
<dbReference type="OMA" id="HPSCIES"/>
<dbReference type="GO" id="GO:0008270">
    <property type="term" value="F:zinc ion binding"/>
    <property type="evidence" value="ECO:0007669"/>
    <property type="project" value="UniProtKB-KW"/>
</dbReference>
<evidence type="ECO:0000256" key="2">
    <source>
        <dbReference type="ARBA" id="ARBA00004906"/>
    </source>
</evidence>
<dbReference type="Proteomes" id="UP000032141">
    <property type="component" value="Chromosome C6"/>
</dbReference>
<dbReference type="FunFam" id="3.30.40.10:FF:000069">
    <property type="entry name" value="E3 ubiquitin-protein ligase RNF115"/>
    <property type="match status" value="1"/>
</dbReference>
<dbReference type="PROSITE" id="PS50089">
    <property type="entry name" value="ZF_RING_2"/>
    <property type="match status" value="1"/>
</dbReference>
<feature type="domain" description="RING-type" evidence="10">
    <location>
        <begin position="61"/>
        <end position="102"/>
    </location>
</feature>
<dbReference type="SMART" id="SM00744">
    <property type="entry name" value="RINGv"/>
    <property type="match status" value="1"/>
</dbReference>
<keyword evidence="5" id="KW-0479">Metal-binding</keyword>
<keyword evidence="4" id="KW-0808">Transferase</keyword>
<keyword evidence="7" id="KW-0833">Ubl conjugation pathway</keyword>
<keyword evidence="8" id="KW-0862">Zinc</keyword>
<dbReference type="AlphaFoldDB" id="A0A0D3CXX1"/>
<dbReference type="SUPFAM" id="SSF57850">
    <property type="entry name" value="RING/U-box"/>
    <property type="match status" value="1"/>
</dbReference>
<dbReference type="EC" id="2.3.2.27" evidence="3"/>
<evidence type="ECO:0000313" key="11">
    <source>
        <dbReference type="EnsemblPlants" id="Bo6g097280.1"/>
    </source>
</evidence>
<dbReference type="InterPro" id="IPR013083">
    <property type="entry name" value="Znf_RING/FYVE/PHD"/>
</dbReference>
<dbReference type="Gene3D" id="3.30.40.10">
    <property type="entry name" value="Zinc/RING finger domain, C3HC4 (zinc finger)"/>
    <property type="match status" value="1"/>
</dbReference>
<keyword evidence="12" id="KW-1185">Reference proteome</keyword>
<name>A0A0D3CXX1_BRAOL</name>
<evidence type="ECO:0000256" key="6">
    <source>
        <dbReference type="ARBA" id="ARBA00022771"/>
    </source>
</evidence>
<evidence type="ECO:0000256" key="5">
    <source>
        <dbReference type="ARBA" id="ARBA00022723"/>
    </source>
</evidence>